<evidence type="ECO:0000313" key="2">
    <source>
        <dbReference type="EMBL" id="RJT44525.1"/>
    </source>
</evidence>
<feature type="transmembrane region" description="Helical" evidence="1">
    <location>
        <begin position="182"/>
        <end position="204"/>
    </location>
</feature>
<dbReference type="AlphaFoldDB" id="A0A419N9L5"/>
<dbReference type="RefSeq" id="WP_120132640.1">
    <property type="nucleotide sequence ID" value="NZ_RAHH01000010.1"/>
</dbReference>
<comment type="caution">
    <text evidence="2">The sequence shown here is derived from an EMBL/GenBank/DDBJ whole genome shotgun (WGS) entry which is preliminary data.</text>
</comment>
<name>A0A419N9L5_9GAMM</name>
<dbReference type="InterPro" id="IPR025333">
    <property type="entry name" value="DUF4239"/>
</dbReference>
<gene>
    <name evidence="2" type="ORF">D6C13_10160</name>
</gene>
<dbReference type="EMBL" id="RAHH01000010">
    <property type="protein sequence ID" value="RJT44525.1"/>
    <property type="molecule type" value="Genomic_DNA"/>
</dbReference>
<sequence>MQPLLSHPAFFFVACFALMSLGGCGSIFLLRRQKKLDNDVLEDFGIVQAATLTLLALLIGFSFSMAVSRYDQRKNYEEEEANAIGTEYLRADLAQEGNAGNIRQLLKDYLEQRLAFYQTRAPKELEKISTQTGELETKLWQSVLTEAKSNPTPVVALLVSGMNDVINTQGYTQAAWWNRIPVSAWILMMVIALFSSMLVGYGARSNSAKSAYLFILPLMVSLSMALIADIDSPRGGLIRVVPQNLISLQHSLAP</sequence>
<protein>
    <recommendedName>
        <fullName evidence="4">DUF4239 domain-containing protein</fullName>
    </recommendedName>
</protein>
<feature type="transmembrane region" description="Helical" evidence="1">
    <location>
        <begin position="45"/>
        <end position="67"/>
    </location>
</feature>
<reference evidence="2 3" key="1">
    <citation type="submission" date="2018-09" db="EMBL/GenBank/DDBJ databases">
        <authorList>
            <person name="Le Fleche-Mateos A."/>
        </authorList>
    </citation>
    <scope>NUCLEOTIDE SEQUENCE [LARGE SCALE GENOMIC DNA]</scope>
    <source>
        <strain evidence="2 3">DSM 27399</strain>
    </source>
</reference>
<keyword evidence="1" id="KW-0472">Membrane</keyword>
<feature type="transmembrane region" description="Helical" evidence="1">
    <location>
        <begin position="9"/>
        <end position="30"/>
    </location>
</feature>
<feature type="transmembrane region" description="Helical" evidence="1">
    <location>
        <begin position="210"/>
        <end position="230"/>
    </location>
</feature>
<dbReference type="Pfam" id="PF14023">
    <property type="entry name" value="Bestrophin-like"/>
    <property type="match status" value="1"/>
</dbReference>
<keyword evidence="1" id="KW-1133">Transmembrane helix</keyword>
<dbReference type="OrthoDB" id="116415at2"/>
<evidence type="ECO:0000313" key="3">
    <source>
        <dbReference type="Proteomes" id="UP000284908"/>
    </source>
</evidence>
<evidence type="ECO:0000256" key="1">
    <source>
        <dbReference type="SAM" id="Phobius"/>
    </source>
</evidence>
<organism evidence="2 3">
    <name type="scientific">Rahnella woolbedingensis</name>
    <dbReference type="NCBI Taxonomy" id="1510574"/>
    <lineage>
        <taxon>Bacteria</taxon>
        <taxon>Pseudomonadati</taxon>
        <taxon>Pseudomonadota</taxon>
        <taxon>Gammaproteobacteria</taxon>
        <taxon>Enterobacterales</taxon>
        <taxon>Yersiniaceae</taxon>
        <taxon>Rahnella</taxon>
    </lineage>
</organism>
<proteinExistence type="predicted"/>
<keyword evidence="3" id="KW-1185">Reference proteome</keyword>
<accession>A0A419N9L5</accession>
<dbReference type="Proteomes" id="UP000284908">
    <property type="component" value="Unassembled WGS sequence"/>
</dbReference>
<keyword evidence="1" id="KW-0812">Transmembrane</keyword>
<evidence type="ECO:0008006" key="4">
    <source>
        <dbReference type="Google" id="ProtNLM"/>
    </source>
</evidence>